<keyword evidence="2" id="KW-1185">Reference proteome</keyword>
<evidence type="ECO:0000313" key="1">
    <source>
        <dbReference type="EMBL" id="KFK22324.1"/>
    </source>
</evidence>
<accession>A0A087FXH2</accession>
<sequence>MLALEFPLSFVSPPPSSATTDLLNLAYRRWLVNPVTQISSPPPPEPPDPPDSFCGDADSLHRLSLFDHRRLYLTSISSPASSPAPPIARFIPSPRFNANSSIAVDLPLAGKPTLILTPSTTNSSQSPTFSFPAWIGYSHHSPLLLLHLDINLLWAWPNMIFGLFGPIRSRILDPLSNQTKPNTIVDSSGDLARMFITVYTKMIYGGSGSDAHALNSSLASGSKRPLIVMPLKNQIVGSSRSASCHWLYPLVTPPHTLCTSRQALMLLVMSLAPKSNPESFKSWDFTDVAAFDGADFLGSTVM</sequence>
<protein>
    <submittedName>
        <fullName evidence="1">Uncharacterized protein</fullName>
    </submittedName>
</protein>
<dbReference type="Proteomes" id="UP000029120">
    <property type="component" value="Unassembled WGS sequence"/>
</dbReference>
<name>A0A087FXH2_ARAAL</name>
<reference evidence="2" key="1">
    <citation type="journal article" date="2015" name="Nat. Plants">
        <title>Genome expansion of Arabis alpina linked with retrotransposition and reduced symmetric DNA methylation.</title>
        <authorList>
            <person name="Willing E.M."/>
            <person name="Rawat V."/>
            <person name="Mandakova T."/>
            <person name="Maumus F."/>
            <person name="James G.V."/>
            <person name="Nordstroem K.J."/>
            <person name="Becker C."/>
            <person name="Warthmann N."/>
            <person name="Chica C."/>
            <person name="Szarzynska B."/>
            <person name="Zytnicki M."/>
            <person name="Albani M.C."/>
            <person name="Kiefer C."/>
            <person name="Bergonzi S."/>
            <person name="Castaings L."/>
            <person name="Mateos J.L."/>
            <person name="Berns M.C."/>
            <person name="Bujdoso N."/>
            <person name="Piofczyk T."/>
            <person name="de Lorenzo L."/>
            <person name="Barrero-Sicilia C."/>
            <person name="Mateos I."/>
            <person name="Piednoel M."/>
            <person name="Hagmann J."/>
            <person name="Chen-Min-Tao R."/>
            <person name="Iglesias-Fernandez R."/>
            <person name="Schuster S.C."/>
            <person name="Alonso-Blanco C."/>
            <person name="Roudier F."/>
            <person name="Carbonero P."/>
            <person name="Paz-Ares J."/>
            <person name="Davis S.J."/>
            <person name="Pecinka A."/>
            <person name="Quesneville H."/>
            <person name="Colot V."/>
            <person name="Lysak M.A."/>
            <person name="Weigel D."/>
            <person name="Coupland G."/>
            <person name="Schneeberger K."/>
        </authorList>
    </citation>
    <scope>NUCLEOTIDE SEQUENCE [LARGE SCALE GENOMIC DNA]</scope>
    <source>
        <strain evidence="2">cv. Pajares</strain>
    </source>
</reference>
<dbReference type="EMBL" id="KL990411">
    <property type="protein sequence ID" value="KFK22324.1"/>
    <property type="molecule type" value="Genomic_DNA"/>
</dbReference>
<organism evidence="1 2">
    <name type="scientific">Arabis alpina</name>
    <name type="common">Alpine rock-cress</name>
    <dbReference type="NCBI Taxonomy" id="50452"/>
    <lineage>
        <taxon>Eukaryota</taxon>
        <taxon>Viridiplantae</taxon>
        <taxon>Streptophyta</taxon>
        <taxon>Embryophyta</taxon>
        <taxon>Tracheophyta</taxon>
        <taxon>Spermatophyta</taxon>
        <taxon>Magnoliopsida</taxon>
        <taxon>eudicotyledons</taxon>
        <taxon>Gunneridae</taxon>
        <taxon>Pentapetalae</taxon>
        <taxon>rosids</taxon>
        <taxon>malvids</taxon>
        <taxon>Brassicales</taxon>
        <taxon>Brassicaceae</taxon>
        <taxon>Arabideae</taxon>
        <taxon>Arabis</taxon>
    </lineage>
</organism>
<gene>
    <name evidence="1" type="ORF">AALP_AAs40745U000100</name>
</gene>
<dbReference type="Gramene" id="KFK22324">
    <property type="protein sequence ID" value="KFK22324"/>
    <property type="gene ID" value="AALP_AAs40745U000100"/>
</dbReference>
<proteinExistence type="predicted"/>
<dbReference type="AlphaFoldDB" id="A0A087FXH2"/>
<evidence type="ECO:0000313" key="2">
    <source>
        <dbReference type="Proteomes" id="UP000029120"/>
    </source>
</evidence>
<feature type="non-terminal residue" evidence="1">
    <location>
        <position position="302"/>
    </location>
</feature>